<reference evidence="9" key="1">
    <citation type="submission" date="2020-10" db="EMBL/GenBank/DDBJ databases">
        <authorList>
            <person name="Gilroy R."/>
        </authorList>
    </citation>
    <scope>NUCLEOTIDE SEQUENCE</scope>
    <source>
        <strain evidence="9">F6-4510</strain>
    </source>
</reference>
<dbReference type="Pfam" id="PF21982">
    <property type="entry name" value="RecX_HTH1"/>
    <property type="match status" value="1"/>
</dbReference>
<dbReference type="Gene3D" id="1.10.10.10">
    <property type="entry name" value="Winged helix-like DNA-binding domain superfamily/Winged helix DNA-binding domain"/>
    <property type="match status" value="3"/>
</dbReference>
<proteinExistence type="inferred from homology"/>
<evidence type="ECO:0000259" key="8">
    <source>
        <dbReference type="Pfam" id="PF21982"/>
    </source>
</evidence>
<feature type="domain" description="RecX second three-helical" evidence="6">
    <location>
        <begin position="107"/>
        <end position="147"/>
    </location>
</feature>
<organism evidence="9 10">
    <name type="scientific">Candidatus Fimicola merdigallinarum</name>
    <dbReference type="NCBI Taxonomy" id="2840819"/>
    <lineage>
        <taxon>Bacteria</taxon>
        <taxon>Bacillati</taxon>
        <taxon>Bacillota</taxon>
        <taxon>Clostridia</taxon>
        <taxon>Lachnospirales</taxon>
        <taxon>Lachnospiraceae</taxon>
        <taxon>Lachnospiraceae incertae sedis</taxon>
        <taxon>Candidatus Fimicola</taxon>
    </lineage>
</organism>
<dbReference type="HAMAP" id="MF_01114">
    <property type="entry name" value="RecX"/>
    <property type="match status" value="1"/>
</dbReference>
<dbReference type="Pfam" id="PF02631">
    <property type="entry name" value="RecX_HTH2"/>
    <property type="match status" value="1"/>
</dbReference>
<comment type="caution">
    <text evidence="9">The sequence shown here is derived from an EMBL/GenBank/DDBJ whole genome shotgun (WGS) entry which is preliminary data.</text>
</comment>
<dbReference type="InterPro" id="IPR053924">
    <property type="entry name" value="RecX_HTH_2nd"/>
</dbReference>
<dbReference type="EMBL" id="JADIMX010000111">
    <property type="protein sequence ID" value="MBO8434840.1"/>
    <property type="molecule type" value="Genomic_DNA"/>
</dbReference>
<dbReference type="GO" id="GO:0005737">
    <property type="term" value="C:cytoplasm"/>
    <property type="evidence" value="ECO:0007669"/>
    <property type="project" value="UniProtKB-SubCell"/>
</dbReference>
<dbReference type="InterPro" id="IPR036388">
    <property type="entry name" value="WH-like_DNA-bd_sf"/>
</dbReference>
<sequence length="209" mass="24648">MIVTSIEQQKKDKSRYSVFIDGQFAFGLSATDIAYFKIKEGAEIYEETYRYITDTLVYIKAQDTALKFLSYKMRTEKEIVKKLYEKEFSEEIIAKVMAFLHKYGYVNDRKYCEAYIKESVRLKAKGRQLIKYELRERGISDSIISEAFENTEIDEVSSAVKLLRKKVRDFSDMDFKTKQKYFAMLQRKGYGYDVIKEAFSIASSDEYEE</sequence>
<dbReference type="PANTHER" id="PTHR33602">
    <property type="entry name" value="REGULATORY PROTEIN RECX FAMILY PROTEIN"/>
    <property type="match status" value="1"/>
</dbReference>
<dbReference type="Pfam" id="PF21981">
    <property type="entry name" value="RecX_HTH3"/>
    <property type="match status" value="1"/>
</dbReference>
<feature type="domain" description="RecX first three-helical" evidence="8">
    <location>
        <begin position="63"/>
        <end position="100"/>
    </location>
</feature>
<accession>A0A9D9H138</accession>
<evidence type="ECO:0000313" key="10">
    <source>
        <dbReference type="Proteomes" id="UP000823611"/>
    </source>
</evidence>
<dbReference type="GO" id="GO:0006282">
    <property type="term" value="P:regulation of DNA repair"/>
    <property type="evidence" value="ECO:0007669"/>
    <property type="project" value="UniProtKB-UniRule"/>
</dbReference>
<name>A0A9D9H138_9FIRM</name>
<reference evidence="9" key="2">
    <citation type="journal article" date="2021" name="PeerJ">
        <title>Extensive microbial diversity within the chicken gut microbiome revealed by metagenomics and culture.</title>
        <authorList>
            <person name="Gilroy R."/>
            <person name="Ravi A."/>
            <person name="Getino M."/>
            <person name="Pursley I."/>
            <person name="Horton D.L."/>
            <person name="Alikhan N.F."/>
            <person name="Baker D."/>
            <person name="Gharbi K."/>
            <person name="Hall N."/>
            <person name="Watson M."/>
            <person name="Adriaenssens E.M."/>
            <person name="Foster-Nyarko E."/>
            <person name="Jarju S."/>
            <person name="Secka A."/>
            <person name="Antonio M."/>
            <person name="Oren A."/>
            <person name="Chaudhuri R.R."/>
            <person name="La Ragione R."/>
            <person name="Hildebrand F."/>
            <person name="Pallen M.J."/>
        </authorList>
    </citation>
    <scope>NUCLEOTIDE SEQUENCE</scope>
    <source>
        <strain evidence="9">F6-4510</strain>
    </source>
</reference>
<comment type="similarity">
    <text evidence="2 5">Belongs to the RecX family.</text>
</comment>
<dbReference type="Proteomes" id="UP000823611">
    <property type="component" value="Unassembled WGS sequence"/>
</dbReference>
<dbReference type="InterPro" id="IPR003783">
    <property type="entry name" value="Regulatory_RecX"/>
</dbReference>
<dbReference type="InterPro" id="IPR053926">
    <property type="entry name" value="RecX_HTH_1st"/>
</dbReference>
<gene>
    <name evidence="5" type="primary">recX</name>
    <name evidence="9" type="ORF">IAC55_05930</name>
</gene>
<evidence type="ECO:0000313" key="9">
    <source>
        <dbReference type="EMBL" id="MBO8434840.1"/>
    </source>
</evidence>
<dbReference type="InterPro" id="IPR053925">
    <property type="entry name" value="RecX_HTH_3rd"/>
</dbReference>
<evidence type="ECO:0000259" key="6">
    <source>
        <dbReference type="Pfam" id="PF02631"/>
    </source>
</evidence>
<dbReference type="AlphaFoldDB" id="A0A9D9H138"/>
<evidence type="ECO:0000256" key="4">
    <source>
        <dbReference type="ARBA" id="ARBA00022490"/>
    </source>
</evidence>
<dbReference type="PANTHER" id="PTHR33602:SF1">
    <property type="entry name" value="REGULATORY PROTEIN RECX FAMILY PROTEIN"/>
    <property type="match status" value="1"/>
</dbReference>
<evidence type="ECO:0000256" key="5">
    <source>
        <dbReference type="HAMAP-Rule" id="MF_01114"/>
    </source>
</evidence>
<evidence type="ECO:0000256" key="1">
    <source>
        <dbReference type="ARBA" id="ARBA00004496"/>
    </source>
</evidence>
<keyword evidence="4 5" id="KW-0963">Cytoplasm</keyword>
<evidence type="ECO:0000256" key="2">
    <source>
        <dbReference type="ARBA" id="ARBA00009695"/>
    </source>
</evidence>
<evidence type="ECO:0000256" key="3">
    <source>
        <dbReference type="ARBA" id="ARBA00018111"/>
    </source>
</evidence>
<feature type="domain" description="RecX third three-helical" evidence="7">
    <location>
        <begin position="154"/>
        <end position="198"/>
    </location>
</feature>
<comment type="subcellular location">
    <subcellularLocation>
        <location evidence="1 5">Cytoplasm</location>
    </subcellularLocation>
</comment>
<protein>
    <recommendedName>
        <fullName evidence="3 5">Regulatory protein RecX</fullName>
    </recommendedName>
</protein>
<evidence type="ECO:0000259" key="7">
    <source>
        <dbReference type="Pfam" id="PF21981"/>
    </source>
</evidence>
<comment type="function">
    <text evidence="5">Modulates RecA activity.</text>
</comment>